<reference evidence="6" key="1">
    <citation type="submission" date="2025-08" db="UniProtKB">
        <authorList>
            <consortium name="RefSeq"/>
        </authorList>
    </citation>
    <scope>IDENTIFICATION</scope>
</reference>
<dbReference type="Gene3D" id="3.40.50.300">
    <property type="entry name" value="P-loop containing nucleotide triphosphate hydrolases"/>
    <property type="match status" value="1"/>
</dbReference>
<evidence type="ECO:0000256" key="1">
    <source>
        <dbReference type="ARBA" id="ARBA00008535"/>
    </source>
</evidence>
<keyword evidence="2" id="KW-0547">Nucleotide-binding</keyword>
<feature type="domain" description="AIG1-type G" evidence="4">
    <location>
        <begin position="1"/>
        <end position="52"/>
    </location>
</feature>
<organism evidence="5 6">
    <name type="scientific">Galeopterus variegatus</name>
    <name type="common">Malayan flying lemur</name>
    <name type="synonym">Cynocephalus variegatus</name>
    <dbReference type="NCBI Taxonomy" id="482537"/>
    <lineage>
        <taxon>Eukaryota</taxon>
        <taxon>Metazoa</taxon>
        <taxon>Chordata</taxon>
        <taxon>Craniata</taxon>
        <taxon>Vertebrata</taxon>
        <taxon>Euteleostomi</taxon>
        <taxon>Mammalia</taxon>
        <taxon>Eutheria</taxon>
        <taxon>Euarchontoglires</taxon>
        <taxon>Dermoptera</taxon>
        <taxon>Cynocephalidae</taxon>
        <taxon>Galeopterus</taxon>
    </lineage>
</organism>
<name>A0ABM0Q666_GALVR</name>
<keyword evidence="5" id="KW-1185">Reference proteome</keyword>
<evidence type="ECO:0000313" key="6">
    <source>
        <dbReference type="RefSeq" id="XP_008563857.1"/>
    </source>
</evidence>
<keyword evidence="3" id="KW-1133">Transmembrane helix</keyword>
<evidence type="ECO:0000259" key="4">
    <source>
        <dbReference type="Pfam" id="PF04548"/>
    </source>
</evidence>
<protein>
    <submittedName>
        <fullName evidence="6">GTPase IMAP family member 5-like</fullName>
    </submittedName>
</protein>
<keyword evidence="3" id="KW-0472">Membrane</keyword>
<dbReference type="Pfam" id="PF04548">
    <property type="entry name" value="AIG1"/>
    <property type="match status" value="1"/>
</dbReference>
<evidence type="ECO:0000256" key="2">
    <source>
        <dbReference type="ARBA" id="ARBA00022741"/>
    </source>
</evidence>
<feature type="transmembrane region" description="Helical" evidence="3">
    <location>
        <begin position="105"/>
        <end position="123"/>
    </location>
</feature>
<comment type="similarity">
    <text evidence="1">Belongs to the TRAFAC class TrmE-Era-EngA-EngB-Septin-like GTPase superfamily. AIG1/Toc34/Toc159-like paraseptin GTPase family. IAN subfamily.</text>
</comment>
<keyword evidence="3" id="KW-0812">Transmembrane</keyword>
<dbReference type="RefSeq" id="XP_008563857.1">
    <property type="nucleotide sequence ID" value="XM_008565635.1"/>
</dbReference>
<dbReference type="InterPro" id="IPR006703">
    <property type="entry name" value="G_AIG1"/>
</dbReference>
<sequence length="131" mass="15148">VRECGRRCCAFNNRAGGEQRRGQLAKLMAVVESLDREHEGRFYSNDLFLEAQLLQGRGACEEASRLYLAKVRRQLHKQERELEEMDRRWVVKALLRLRDYMDSHVVMSACVIICALILLAVLINSCMTYGQ</sequence>
<dbReference type="GeneID" id="103584756"/>
<evidence type="ECO:0000256" key="3">
    <source>
        <dbReference type="SAM" id="Phobius"/>
    </source>
</evidence>
<dbReference type="Proteomes" id="UP000694923">
    <property type="component" value="Unplaced"/>
</dbReference>
<feature type="non-terminal residue" evidence="6">
    <location>
        <position position="1"/>
    </location>
</feature>
<gene>
    <name evidence="6" type="primary">LOC103584756</name>
</gene>
<accession>A0ABM0Q666</accession>
<evidence type="ECO:0000313" key="5">
    <source>
        <dbReference type="Proteomes" id="UP000694923"/>
    </source>
</evidence>
<proteinExistence type="inferred from homology"/>
<dbReference type="InterPro" id="IPR027417">
    <property type="entry name" value="P-loop_NTPase"/>
</dbReference>